<protein>
    <submittedName>
        <fullName evidence="8">Autophagy-related protein</fullName>
    </submittedName>
</protein>
<evidence type="ECO:0000256" key="6">
    <source>
        <dbReference type="RuleBase" id="RU004384"/>
    </source>
</evidence>
<dbReference type="Gene3D" id="3.10.20.90">
    <property type="entry name" value="Phosphatidylinositol 3-kinase Catalytic Subunit, Chain A, domain 1"/>
    <property type="match status" value="1"/>
</dbReference>
<name>A0A1I8AVE9_9BILA</name>
<evidence type="ECO:0000256" key="4">
    <source>
        <dbReference type="ARBA" id="ARBA00023288"/>
    </source>
</evidence>
<proteinExistence type="inferred from homology"/>
<dbReference type="GO" id="GO:0006914">
    <property type="term" value="P:autophagy"/>
    <property type="evidence" value="ECO:0007669"/>
    <property type="project" value="UniProtKB-KW"/>
</dbReference>
<dbReference type="WBParaSite" id="L893_g9453.t1">
    <property type="protein sequence ID" value="L893_g9453.t1"/>
    <property type="gene ID" value="L893_g9453"/>
</dbReference>
<dbReference type="InterPro" id="IPR029071">
    <property type="entry name" value="Ubiquitin-like_domsf"/>
</dbReference>
<accession>A0A1I8AVE9</accession>
<dbReference type="SUPFAM" id="SSF54236">
    <property type="entry name" value="Ubiquitin-like"/>
    <property type="match status" value="1"/>
</dbReference>
<comment type="subcellular location">
    <subcellularLocation>
        <location evidence="1">Membrane</location>
    </subcellularLocation>
</comment>
<dbReference type="PANTHER" id="PTHR10969">
    <property type="entry name" value="MICROTUBULE-ASSOCIATED PROTEINS 1A/1B LIGHT CHAIN 3-RELATED"/>
    <property type="match status" value="1"/>
</dbReference>
<dbReference type="AlphaFoldDB" id="A0A1I8AVE9"/>
<keyword evidence="4 5" id="KW-0449">Lipoprotein</keyword>
<evidence type="ECO:0000313" key="8">
    <source>
        <dbReference type="WBParaSite" id="L893_g9453.t1"/>
    </source>
</evidence>
<evidence type="ECO:0000256" key="5">
    <source>
        <dbReference type="PIRSR" id="PIRSR604241-50"/>
    </source>
</evidence>
<dbReference type="GO" id="GO:0016020">
    <property type="term" value="C:membrane"/>
    <property type="evidence" value="ECO:0007669"/>
    <property type="project" value="UniProtKB-SubCell"/>
</dbReference>
<dbReference type="Proteomes" id="UP000095287">
    <property type="component" value="Unplaced"/>
</dbReference>
<comment type="similarity">
    <text evidence="2 6">Belongs to the ATG8 family.</text>
</comment>
<keyword evidence="6" id="KW-0072">Autophagy</keyword>
<dbReference type="InterPro" id="IPR004241">
    <property type="entry name" value="Atg8-like"/>
</dbReference>
<keyword evidence="3" id="KW-0472">Membrane</keyword>
<dbReference type="Pfam" id="PF02991">
    <property type="entry name" value="ATG8"/>
    <property type="match status" value="1"/>
</dbReference>
<sequence length="118" mass="13764">MSPFAPFKKRYSLEKRRMLCEEMTMNCEDAYPLICERSSASSMPDLRRSRFVVKAQMTVGVFLRFIRSQLPLAEDETIFLFVENTLPQMTTTMGELHLKHADEDGFLYVSYQEESVYG</sequence>
<evidence type="ECO:0000256" key="3">
    <source>
        <dbReference type="ARBA" id="ARBA00023136"/>
    </source>
</evidence>
<evidence type="ECO:0000256" key="2">
    <source>
        <dbReference type="ARBA" id="ARBA00007293"/>
    </source>
</evidence>
<feature type="lipid moiety-binding region" description="Phosphatidylserine amidated glycine; alternate" evidence="5">
    <location>
        <position position="118"/>
    </location>
</feature>
<reference evidence="8" key="1">
    <citation type="submission" date="2016-11" db="UniProtKB">
        <authorList>
            <consortium name="WormBaseParasite"/>
        </authorList>
    </citation>
    <scope>IDENTIFICATION</scope>
</reference>
<keyword evidence="7" id="KW-1185">Reference proteome</keyword>
<organism evidence="7 8">
    <name type="scientific">Steinernema glaseri</name>
    <dbReference type="NCBI Taxonomy" id="37863"/>
    <lineage>
        <taxon>Eukaryota</taxon>
        <taxon>Metazoa</taxon>
        <taxon>Ecdysozoa</taxon>
        <taxon>Nematoda</taxon>
        <taxon>Chromadorea</taxon>
        <taxon>Rhabditida</taxon>
        <taxon>Tylenchina</taxon>
        <taxon>Panagrolaimomorpha</taxon>
        <taxon>Strongyloidoidea</taxon>
        <taxon>Steinernematidae</taxon>
        <taxon>Steinernema</taxon>
    </lineage>
</organism>
<evidence type="ECO:0000313" key="7">
    <source>
        <dbReference type="Proteomes" id="UP000095287"/>
    </source>
</evidence>
<evidence type="ECO:0000256" key="1">
    <source>
        <dbReference type="ARBA" id="ARBA00004370"/>
    </source>
</evidence>